<dbReference type="AlphaFoldDB" id="A0A6A0AIL1"/>
<dbReference type="SUPFAM" id="SSF54928">
    <property type="entry name" value="RNA-binding domain, RBD"/>
    <property type="match status" value="1"/>
</dbReference>
<protein>
    <recommendedName>
        <fullName evidence="3">RRM domain-containing protein</fullName>
    </recommendedName>
</protein>
<reference evidence="1 2" key="1">
    <citation type="submission" date="2020-02" db="EMBL/GenBank/DDBJ databases">
        <title>Draft genome sequence of Haematococcus lacustris strain NIES-144.</title>
        <authorList>
            <person name="Morimoto D."/>
            <person name="Nakagawa S."/>
            <person name="Yoshida T."/>
            <person name="Sawayama S."/>
        </authorList>
    </citation>
    <scope>NUCLEOTIDE SEQUENCE [LARGE SCALE GENOMIC DNA]</scope>
    <source>
        <strain evidence="1 2">NIES-144</strain>
    </source>
</reference>
<dbReference type="EMBL" id="BLLF01006292">
    <property type="protein sequence ID" value="GFH32133.1"/>
    <property type="molecule type" value="Genomic_DNA"/>
</dbReference>
<proteinExistence type="predicted"/>
<dbReference type="InterPro" id="IPR035979">
    <property type="entry name" value="RBD_domain_sf"/>
</dbReference>
<comment type="caution">
    <text evidence="1">The sequence shown here is derived from an EMBL/GenBank/DDBJ whole genome shotgun (WGS) entry which is preliminary data.</text>
</comment>
<evidence type="ECO:0000313" key="1">
    <source>
        <dbReference type="EMBL" id="GFH32133.1"/>
    </source>
</evidence>
<accession>A0A6A0AIL1</accession>
<gene>
    <name evidence="1" type="ORF">HaLaN_31302</name>
</gene>
<dbReference type="Proteomes" id="UP000485058">
    <property type="component" value="Unassembled WGS sequence"/>
</dbReference>
<evidence type="ECO:0008006" key="3">
    <source>
        <dbReference type="Google" id="ProtNLM"/>
    </source>
</evidence>
<sequence length="71" mass="7863">MKKQCQIMVHGLPFAYDNMMLRDMFKSITGGNILNTHVFKAAQAAIDKYNGSELHGRLLSVGLDKKLQGAP</sequence>
<keyword evidence="2" id="KW-1185">Reference proteome</keyword>
<evidence type="ECO:0000313" key="2">
    <source>
        <dbReference type="Proteomes" id="UP000485058"/>
    </source>
</evidence>
<dbReference type="GO" id="GO:0003676">
    <property type="term" value="F:nucleic acid binding"/>
    <property type="evidence" value="ECO:0007669"/>
    <property type="project" value="InterPro"/>
</dbReference>
<name>A0A6A0AIL1_HAELA</name>
<organism evidence="1 2">
    <name type="scientific">Haematococcus lacustris</name>
    <name type="common">Green alga</name>
    <name type="synonym">Haematococcus pluvialis</name>
    <dbReference type="NCBI Taxonomy" id="44745"/>
    <lineage>
        <taxon>Eukaryota</taxon>
        <taxon>Viridiplantae</taxon>
        <taxon>Chlorophyta</taxon>
        <taxon>core chlorophytes</taxon>
        <taxon>Chlorophyceae</taxon>
        <taxon>CS clade</taxon>
        <taxon>Chlamydomonadales</taxon>
        <taxon>Haematococcaceae</taxon>
        <taxon>Haematococcus</taxon>
    </lineage>
</organism>
<feature type="non-terminal residue" evidence="1">
    <location>
        <position position="71"/>
    </location>
</feature>
<feature type="non-terminal residue" evidence="1">
    <location>
        <position position="1"/>
    </location>
</feature>